<evidence type="ECO:0000313" key="1">
    <source>
        <dbReference type="EMBL" id="JAD45316.1"/>
    </source>
</evidence>
<sequence length="54" mass="6322">MHAFFRNSPRVVCLNLFKLFQCFQIATKCSLPFPILYTLYVNINLTAIKKYTSC</sequence>
<protein>
    <submittedName>
        <fullName evidence="1">Uncharacterized protein</fullName>
    </submittedName>
</protein>
<reference evidence="1" key="2">
    <citation type="journal article" date="2015" name="Data Brief">
        <title>Shoot transcriptome of the giant reed, Arundo donax.</title>
        <authorList>
            <person name="Barrero R.A."/>
            <person name="Guerrero F.D."/>
            <person name="Moolhuijzen P."/>
            <person name="Goolsby J.A."/>
            <person name="Tidwell J."/>
            <person name="Bellgard S.E."/>
            <person name="Bellgard M.I."/>
        </authorList>
    </citation>
    <scope>NUCLEOTIDE SEQUENCE</scope>
    <source>
        <tissue evidence="1">Shoot tissue taken approximately 20 cm above the soil surface</tissue>
    </source>
</reference>
<accession>A0A0A9A2J0</accession>
<reference evidence="1" key="1">
    <citation type="submission" date="2014-09" db="EMBL/GenBank/DDBJ databases">
        <authorList>
            <person name="Magalhaes I.L.F."/>
            <person name="Oliveira U."/>
            <person name="Santos F.R."/>
            <person name="Vidigal T.H.D.A."/>
            <person name="Brescovit A.D."/>
            <person name="Santos A.J."/>
        </authorList>
    </citation>
    <scope>NUCLEOTIDE SEQUENCE</scope>
    <source>
        <tissue evidence="1">Shoot tissue taken approximately 20 cm above the soil surface</tissue>
    </source>
</reference>
<proteinExistence type="predicted"/>
<name>A0A0A9A2J0_ARUDO</name>
<dbReference type="AlphaFoldDB" id="A0A0A9A2J0"/>
<organism evidence="1">
    <name type="scientific">Arundo donax</name>
    <name type="common">Giant reed</name>
    <name type="synonym">Donax arundinaceus</name>
    <dbReference type="NCBI Taxonomy" id="35708"/>
    <lineage>
        <taxon>Eukaryota</taxon>
        <taxon>Viridiplantae</taxon>
        <taxon>Streptophyta</taxon>
        <taxon>Embryophyta</taxon>
        <taxon>Tracheophyta</taxon>
        <taxon>Spermatophyta</taxon>
        <taxon>Magnoliopsida</taxon>
        <taxon>Liliopsida</taxon>
        <taxon>Poales</taxon>
        <taxon>Poaceae</taxon>
        <taxon>PACMAD clade</taxon>
        <taxon>Arundinoideae</taxon>
        <taxon>Arundineae</taxon>
        <taxon>Arundo</taxon>
    </lineage>
</organism>
<dbReference type="EMBL" id="GBRH01252579">
    <property type="protein sequence ID" value="JAD45316.1"/>
    <property type="molecule type" value="Transcribed_RNA"/>
</dbReference>